<dbReference type="GO" id="GO:0090730">
    <property type="term" value="C:Las1 complex"/>
    <property type="evidence" value="ECO:0007669"/>
    <property type="project" value="InterPro"/>
</dbReference>
<dbReference type="GO" id="GO:0004519">
    <property type="term" value="F:endonuclease activity"/>
    <property type="evidence" value="ECO:0007669"/>
    <property type="project" value="InterPro"/>
</dbReference>
<dbReference type="STRING" id="1806994.A0A507C0R2"/>
<dbReference type="GO" id="GO:0000470">
    <property type="term" value="P:maturation of LSU-rRNA"/>
    <property type="evidence" value="ECO:0007669"/>
    <property type="project" value="TreeGrafter"/>
</dbReference>
<comment type="caution">
    <text evidence="1">The sequence shown here is derived from an EMBL/GenBank/DDBJ whole genome shotgun (WGS) entry which is preliminary data.</text>
</comment>
<dbReference type="AlphaFoldDB" id="A0A507C0R2"/>
<name>A0A507C0R2_9FUNG</name>
<reference evidence="1 2" key="1">
    <citation type="journal article" date="2019" name="Sci. Rep.">
        <title>Comparative genomics of chytrid fungi reveal insights into the obligate biotrophic and pathogenic lifestyle of Synchytrium endobioticum.</title>
        <authorList>
            <person name="van de Vossenberg B.T.L.H."/>
            <person name="Warris S."/>
            <person name="Nguyen H.D.T."/>
            <person name="van Gent-Pelzer M.P.E."/>
            <person name="Joly D.L."/>
            <person name="van de Geest H.C."/>
            <person name="Bonants P.J.M."/>
            <person name="Smith D.S."/>
            <person name="Levesque C.A."/>
            <person name="van der Lee T.A.J."/>
        </authorList>
    </citation>
    <scope>NUCLEOTIDE SEQUENCE [LARGE SCALE GENOMIC DNA]</scope>
    <source>
        <strain evidence="1 2">JEL517</strain>
    </source>
</reference>
<dbReference type="PANTHER" id="PTHR15002:SF0">
    <property type="entry name" value="RIBOSOMAL BIOGENESIS PROTEIN LAS1L"/>
    <property type="match status" value="1"/>
</dbReference>
<dbReference type="Pfam" id="PF04031">
    <property type="entry name" value="Las1"/>
    <property type="match status" value="1"/>
</dbReference>
<dbReference type="EMBL" id="QEAO01000024">
    <property type="protein sequence ID" value="TPX33001.1"/>
    <property type="molecule type" value="Genomic_DNA"/>
</dbReference>
<dbReference type="InterPro" id="IPR007174">
    <property type="entry name" value="Las1"/>
</dbReference>
<protein>
    <submittedName>
        <fullName evidence="1">Uncharacterized protein</fullName>
    </submittedName>
</protein>
<keyword evidence="2" id="KW-1185">Reference proteome</keyword>
<evidence type="ECO:0000313" key="2">
    <source>
        <dbReference type="Proteomes" id="UP000319731"/>
    </source>
</evidence>
<dbReference type="PANTHER" id="PTHR15002">
    <property type="entry name" value="RIBOSOMAL BIOGENESIS PROTEIN LAS1L"/>
    <property type="match status" value="1"/>
</dbReference>
<dbReference type="Proteomes" id="UP000319731">
    <property type="component" value="Unassembled WGS sequence"/>
</dbReference>
<dbReference type="GO" id="GO:0000460">
    <property type="term" value="P:maturation of 5.8S rRNA"/>
    <property type="evidence" value="ECO:0007669"/>
    <property type="project" value="TreeGrafter"/>
</dbReference>
<dbReference type="GeneID" id="42005212"/>
<dbReference type="GO" id="GO:0030687">
    <property type="term" value="C:preribosome, large subunit precursor"/>
    <property type="evidence" value="ECO:0007669"/>
    <property type="project" value="TreeGrafter"/>
</dbReference>
<evidence type="ECO:0000313" key="1">
    <source>
        <dbReference type="EMBL" id="TPX33001.1"/>
    </source>
</evidence>
<gene>
    <name evidence="1" type="ORF">SmJEL517_g03987</name>
</gene>
<dbReference type="OrthoDB" id="10263222at2759"/>
<sequence length="465" mass="51573">MKARLVPWTIIDEWQTVKSLLYPPAFDPTSISRGASFIRSWASRGQVPHAAEVTAMLAECTCLEYTSNNIMPESALRLTYSMAIIRFVNGLVDASQVTGRLQSVAAVADSLGIPLWIVDLRHAATHESLPSLSLLRAAAQQALRWLDAHYWSLQTTRTETFEDQVPDLLDQYLNVMVELTENGVSKDTLLAQTRDNLIQTLCEGTHSESFRDTLNVEWARLLVSEGSDEITRTDELIWTPLLEGVYNAMPECLEELCLVLYHDLDDPSRSSSTMTVGWTKHLLKAYILRDTRDGKDVIEACLQHPNTFTPTLLQSIIALRPSLKPSLQPFMTYLSTQPSTSDVNCVDDVEELIGEVDEVAELRMRANKLVGSNILQANGESNSIPSSEIWKLAPSKPWKGVPIGLLPGGKPCSLSLSDADWELSAILPQIAPQEEDDDVVMATPNNVQTSVDKQQADDICDIILL</sequence>
<proteinExistence type="predicted"/>
<dbReference type="RefSeq" id="XP_031024096.1">
    <property type="nucleotide sequence ID" value="XM_031169915.1"/>
</dbReference>
<accession>A0A507C0R2</accession>
<organism evidence="1 2">
    <name type="scientific">Synchytrium microbalum</name>
    <dbReference type="NCBI Taxonomy" id="1806994"/>
    <lineage>
        <taxon>Eukaryota</taxon>
        <taxon>Fungi</taxon>
        <taxon>Fungi incertae sedis</taxon>
        <taxon>Chytridiomycota</taxon>
        <taxon>Chytridiomycota incertae sedis</taxon>
        <taxon>Chytridiomycetes</taxon>
        <taxon>Synchytriales</taxon>
        <taxon>Synchytriaceae</taxon>
        <taxon>Synchytrium</taxon>
    </lineage>
</organism>